<proteinExistence type="predicted"/>
<keyword evidence="2" id="KW-1185">Reference proteome</keyword>
<comment type="caution">
    <text evidence="1">The sequence shown here is derived from an EMBL/GenBank/DDBJ whole genome shotgun (WGS) entry which is preliminary data.</text>
</comment>
<protein>
    <submittedName>
        <fullName evidence="1">Uncharacterized protein</fullName>
    </submittedName>
</protein>
<sequence length="322" mass="35002">MRIEGSAVLTATPGEAMSDEAIDHVLHALTGAADRIAAEYAAAVQLRQVLYESDGRSARLRAAETWSPPGLRIDPLESLGARQTLLAEETAEKLEDAVAVFAAWYADVAACAVVAQLVGARLTPVRVAAADPYTHMDEHQLALLPAIPEADRELAELAVWMDESLADARLGDRGLTPVGGRDFAAEIGMTVRRSPDGRSVLVQDGWTEARRRRLWGRMWLDHQMPLLPPTGELVRALNEAGAEPGTVETIGQASRAVDAALGAKIRAHDLNTRMEELPDDIPALDAEAVLLWRQADELPHLLIAYARALTDHLPRLRLLRRG</sequence>
<dbReference type="RefSeq" id="WP_184719822.1">
    <property type="nucleotide sequence ID" value="NZ_JACHJP010000007.1"/>
</dbReference>
<evidence type="ECO:0000313" key="2">
    <source>
        <dbReference type="Proteomes" id="UP000552644"/>
    </source>
</evidence>
<reference evidence="1 2" key="1">
    <citation type="submission" date="2020-08" db="EMBL/GenBank/DDBJ databases">
        <title>Genomic Encyclopedia of Type Strains, Phase III (KMG-III): the genomes of soil and plant-associated and newly described type strains.</title>
        <authorList>
            <person name="Whitman W."/>
        </authorList>
    </citation>
    <scope>NUCLEOTIDE SEQUENCE [LARGE SCALE GENOMIC DNA]</scope>
    <source>
        <strain evidence="1 2">CECT 8840</strain>
    </source>
</reference>
<name>A0A7W7QRM6_9ACTN</name>
<dbReference type="AlphaFoldDB" id="A0A7W7QRM6"/>
<accession>A0A7W7QRM6</accession>
<dbReference type="Proteomes" id="UP000552644">
    <property type="component" value="Unassembled WGS sequence"/>
</dbReference>
<gene>
    <name evidence="1" type="ORF">FHS44_005616</name>
</gene>
<evidence type="ECO:0000313" key="1">
    <source>
        <dbReference type="EMBL" id="MBB4918486.1"/>
    </source>
</evidence>
<dbReference type="EMBL" id="JACHJP010000007">
    <property type="protein sequence ID" value="MBB4918486.1"/>
    <property type="molecule type" value="Genomic_DNA"/>
</dbReference>
<organism evidence="1 2">
    <name type="scientific">Streptosporangium saharense</name>
    <dbReference type="NCBI Taxonomy" id="1706840"/>
    <lineage>
        <taxon>Bacteria</taxon>
        <taxon>Bacillati</taxon>
        <taxon>Actinomycetota</taxon>
        <taxon>Actinomycetes</taxon>
        <taxon>Streptosporangiales</taxon>
        <taxon>Streptosporangiaceae</taxon>
        <taxon>Streptosporangium</taxon>
    </lineage>
</organism>